<feature type="compositionally biased region" description="Polar residues" evidence="1">
    <location>
        <begin position="35"/>
        <end position="52"/>
    </location>
</feature>
<organism evidence="3 4">
    <name type="scientific">Streptomyces durmitorensis</name>
    <dbReference type="NCBI Taxonomy" id="319947"/>
    <lineage>
        <taxon>Bacteria</taxon>
        <taxon>Bacillati</taxon>
        <taxon>Actinomycetota</taxon>
        <taxon>Actinomycetes</taxon>
        <taxon>Kitasatosporales</taxon>
        <taxon>Streptomycetaceae</taxon>
        <taxon>Streptomyces</taxon>
    </lineage>
</organism>
<keyword evidence="4" id="KW-1185">Reference proteome</keyword>
<dbReference type="RefSeq" id="WP_249589324.1">
    <property type="nucleotide sequence ID" value="NZ_BAAAQL010000017.1"/>
</dbReference>
<name>A0ABY4PYL5_9ACTN</name>
<dbReference type="Proteomes" id="UP000829992">
    <property type="component" value="Chromosome"/>
</dbReference>
<protein>
    <recommendedName>
        <fullName evidence="5">Lipoprotein</fullName>
    </recommendedName>
</protein>
<gene>
    <name evidence="3" type="ORF">M4V62_24215</name>
</gene>
<feature type="signal peptide" evidence="2">
    <location>
        <begin position="1"/>
        <end position="23"/>
    </location>
</feature>
<reference evidence="3 4" key="1">
    <citation type="submission" date="2022-05" db="EMBL/GenBank/DDBJ databases">
        <authorList>
            <person name="Zhou X."/>
            <person name="Li K."/>
            <person name="Man Y."/>
        </authorList>
    </citation>
    <scope>NUCLEOTIDE SEQUENCE [LARGE SCALE GENOMIC DNA]</scope>
    <source>
        <strain evidence="3 4">MS405</strain>
    </source>
</reference>
<evidence type="ECO:0000256" key="2">
    <source>
        <dbReference type="SAM" id="SignalP"/>
    </source>
</evidence>
<feature type="region of interest" description="Disordered" evidence="1">
    <location>
        <begin position="31"/>
        <end position="92"/>
    </location>
</feature>
<accession>A0ABY4PYL5</accession>
<keyword evidence="2" id="KW-0732">Signal</keyword>
<sequence length="203" mass="21345">MVTSTQRRRPCTMSALLIGAALAASLTGCGEQRHGTTTAASGSASPEASQTPGPGASPYVEPGVVDGAPHNGENNAYRRPGDMSPASEEAAQAEAARIGPVLKRLHKAKKWDPESVRAALTGELGYKIEKYGSKGKVLSGNLIVSAMRSRYENDQYVTPEGTMIGLRVRDDACVTAFVQPTNYEAKANGPFMETGCVEPPVGH</sequence>
<evidence type="ECO:0000256" key="1">
    <source>
        <dbReference type="SAM" id="MobiDB-lite"/>
    </source>
</evidence>
<evidence type="ECO:0008006" key="5">
    <source>
        <dbReference type="Google" id="ProtNLM"/>
    </source>
</evidence>
<dbReference type="EMBL" id="CP097289">
    <property type="protein sequence ID" value="UQT57943.1"/>
    <property type="molecule type" value="Genomic_DNA"/>
</dbReference>
<evidence type="ECO:0000313" key="4">
    <source>
        <dbReference type="Proteomes" id="UP000829992"/>
    </source>
</evidence>
<evidence type="ECO:0000313" key="3">
    <source>
        <dbReference type="EMBL" id="UQT57943.1"/>
    </source>
</evidence>
<dbReference type="PROSITE" id="PS51257">
    <property type="entry name" value="PROKAR_LIPOPROTEIN"/>
    <property type="match status" value="1"/>
</dbReference>
<proteinExistence type="predicted"/>
<feature type="chain" id="PRO_5045778867" description="Lipoprotein" evidence="2">
    <location>
        <begin position="24"/>
        <end position="203"/>
    </location>
</feature>